<dbReference type="AlphaFoldDB" id="A0A9N9IXU9"/>
<gene>
    <name evidence="1" type="ORF">DERYTH_LOCUS17063</name>
</gene>
<name>A0A9N9IXU9_9GLOM</name>
<evidence type="ECO:0000313" key="1">
    <source>
        <dbReference type="EMBL" id="CAG8752845.1"/>
    </source>
</evidence>
<sequence length="84" mass="9609">KTGILPVLSDTEIDDSTFAIQNLTDLENDVDDLIVDLMTNSQDPTIERQVNEFNCMNHSQILTEDMLDEEEIVNIVLEEQLELE</sequence>
<dbReference type="EMBL" id="CAJVPY010015631">
    <property type="protein sequence ID" value="CAG8752845.1"/>
    <property type="molecule type" value="Genomic_DNA"/>
</dbReference>
<proteinExistence type="predicted"/>
<reference evidence="1" key="1">
    <citation type="submission" date="2021-06" db="EMBL/GenBank/DDBJ databases">
        <authorList>
            <person name="Kallberg Y."/>
            <person name="Tangrot J."/>
            <person name="Rosling A."/>
        </authorList>
    </citation>
    <scope>NUCLEOTIDE SEQUENCE</scope>
    <source>
        <strain evidence="1">MA453B</strain>
    </source>
</reference>
<accession>A0A9N9IXU9</accession>
<evidence type="ECO:0000313" key="2">
    <source>
        <dbReference type="Proteomes" id="UP000789405"/>
    </source>
</evidence>
<keyword evidence="2" id="KW-1185">Reference proteome</keyword>
<protein>
    <submittedName>
        <fullName evidence="1">24128_t:CDS:1</fullName>
    </submittedName>
</protein>
<comment type="caution">
    <text evidence="1">The sequence shown here is derived from an EMBL/GenBank/DDBJ whole genome shotgun (WGS) entry which is preliminary data.</text>
</comment>
<feature type="non-terminal residue" evidence="1">
    <location>
        <position position="1"/>
    </location>
</feature>
<dbReference type="Proteomes" id="UP000789405">
    <property type="component" value="Unassembled WGS sequence"/>
</dbReference>
<organism evidence="1 2">
    <name type="scientific">Dentiscutata erythropus</name>
    <dbReference type="NCBI Taxonomy" id="1348616"/>
    <lineage>
        <taxon>Eukaryota</taxon>
        <taxon>Fungi</taxon>
        <taxon>Fungi incertae sedis</taxon>
        <taxon>Mucoromycota</taxon>
        <taxon>Glomeromycotina</taxon>
        <taxon>Glomeromycetes</taxon>
        <taxon>Diversisporales</taxon>
        <taxon>Gigasporaceae</taxon>
        <taxon>Dentiscutata</taxon>
    </lineage>
</organism>
<dbReference type="OrthoDB" id="2436443at2759"/>